<comment type="similarity">
    <text evidence="2">Belongs to the TspO/BZRP family.</text>
</comment>
<feature type="transmembrane region" description="Helical" evidence="6">
    <location>
        <begin position="82"/>
        <end position="100"/>
    </location>
</feature>
<dbReference type="EMBL" id="JACHIG010000016">
    <property type="protein sequence ID" value="MBB5035380.1"/>
    <property type="molecule type" value="Genomic_DNA"/>
</dbReference>
<evidence type="ECO:0000256" key="1">
    <source>
        <dbReference type="ARBA" id="ARBA00004141"/>
    </source>
</evidence>
<dbReference type="InterPro" id="IPR004307">
    <property type="entry name" value="TspO_MBR"/>
</dbReference>
<protein>
    <submittedName>
        <fullName evidence="7">Tryptophan-rich sensory protein</fullName>
    </submittedName>
</protein>
<feature type="transmembrane region" description="Helical" evidence="6">
    <location>
        <begin position="133"/>
        <end position="155"/>
    </location>
</feature>
<evidence type="ECO:0000256" key="2">
    <source>
        <dbReference type="ARBA" id="ARBA00007524"/>
    </source>
</evidence>
<evidence type="ECO:0000256" key="3">
    <source>
        <dbReference type="ARBA" id="ARBA00022692"/>
    </source>
</evidence>
<sequence length="159" mass="17620">MSKPLSKLQSGLALAGFVVVTFCAPLLSVVAGSMPGAWYAALHKPTWNPPAWVFGPTWTLLYTLMAVAAWLVWKRAGFSKPLLFYFVQLALNAAWTPIFFGFHWLGVSVAVIVALWLMIAVTLVAFHRVRNAAGWLLVPYLMWVSFAAVLNVTIWRLNG</sequence>
<dbReference type="Pfam" id="PF03073">
    <property type="entry name" value="TspO_MBR"/>
    <property type="match status" value="1"/>
</dbReference>
<keyword evidence="3 6" id="KW-0812">Transmembrane</keyword>
<proteinExistence type="inferred from homology"/>
<name>A0A7W7YFS3_9BACT</name>
<evidence type="ECO:0000256" key="5">
    <source>
        <dbReference type="ARBA" id="ARBA00023136"/>
    </source>
</evidence>
<evidence type="ECO:0000256" key="4">
    <source>
        <dbReference type="ARBA" id="ARBA00022989"/>
    </source>
</evidence>
<dbReference type="RefSeq" id="WP_184344105.1">
    <property type="nucleotide sequence ID" value="NZ_JACHIG010000016.1"/>
</dbReference>
<dbReference type="FunFam" id="1.20.1260.100:FF:000001">
    <property type="entry name" value="translocator protein 2"/>
    <property type="match status" value="1"/>
</dbReference>
<dbReference type="InterPro" id="IPR038330">
    <property type="entry name" value="TspO/MBR-related_sf"/>
</dbReference>
<keyword evidence="4 6" id="KW-1133">Transmembrane helix</keyword>
<feature type="transmembrane region" description="Helical" evidence="6">
    <location>
        <begin position="106"/>
        <end position="126"/>
    </location>
</feature>
<organism evidence="7 8">
    <name type="scientific">Prosthecobacter vanneervenii</name>
    <dbReference type="NCBI Taxonomy" id="48466"/>
    <lineage>
        <taxon>Bacteria</taxon>
        <taxon>Pseudomonadati</taxon>
        <taxon>Verrucomicrobiota</taxon>
        <taxon>Verrucomicrobiia</taxon>
        <taxon>Verrucomicrobiales</taxon>
        <taxon>Verrucomicrobiaceae</taxon>
        <taxon>Prosthecobacter</taxon>
    </lineage>
</organism>
<dbReference type="GO" id="GO:0016020">
    <property type="term" value="C:membrane"/>
    <property type="evidence" value="ECO:0007669"/>
    <property type="project" value="UniProtKB-SubCell"/>
</dbReference>
<gene>
    <name evidence="7" type="ORF">HNQ65_004990</name>
</gene>
<dbReference type="AlphaFoldDB" id="A0A7W7YFS3"/>
<accession>A0A7W7YFS3</accession>
<comment type="subcellular location">
    <subcellularLocation>
        <location evidence="1">Membrane</location>
        <topology evidence="1">Multi-pass membrane protein</topology>
    </subcellularLocation>
</comment>
<reference evidence="7 8" key="1">
    <citation type="submission" date="2020-08" db="EMBL/GenBank/DDBJ databases">
        <title>Genomic Encyclopedia of Type Strains, Phase IV (KMG-IV): sequencing the most valuable type-strain genomes for metagenomic binning, comparative biology and taxonomic classification.</title>
        <authorList>
            <person name="Goeker M."/>
        </authorList>
    </citation>
    <scope>NUCLEOTIDE SEQUENCE [LARGE SCALE GENOMIC DNA]</scope>
    <source>
        <strain evidence="7 8">DSM 12252</strain>
    </source>
</reference>
<keyword evidence="8" id="KW-1185">Reference proteome</keyword>
<dbReference type="PANTHER" id="PTHR10057:SF0">
    <property type="entry name" value="TRANSLOCATOR PROTEIN"/>
    <property type="match status" value="1"/>
</dbReference>
<evidence type="ECO:0000256" key="6">
    <source>
        <dbReference type="SAM" id="Phobius"/>
    </source>
</evidence>
<dbReference type="PIRSF" id="PIRSF005859">
    <property type="entry name" value="PBR"/>
    <property type="match status" value="1"/>
</dbReference>
<dbReference type="PANTHER" id="PTHR10057">
    <property type="entry name" value="PERIPHERAL-TYPE BENZODIAZEPINE RECEPTOR"/>
    <property type="match status" value="1"/>
</dbReference>
<feature type="transmembrane region" description="Helical" evidence="6">
    <location>
        <begin position="12"/>
        <end position="31"/>
    </location>
</feature>
<dbReference type="Gene3D" id="1.20.1260.100">
    <property type="entry name" value="TspO/MBR protein"/>
    <property type="match status" value="1"/>
</dbReference>
<feature type="transmembrane region" description="Helical" evidence="6">
    <location>
        <begin position="51"/>
        <end position="73"/>
    </location>
</feature>
<dbReference type="CDD" id="cd15904">
    <property type="entry name" value="TSPO_MBR"/>
    <property type="match status" value="1"/>
</dbReference>
<evidence type="ECO:0000313" key="8">
    <source>
        <dbReference type="Proteomes" id="UP000590740"/>
    </source>
</evidence>
<dbReference type="Proteomes" id="UP000590740">
    <property type="component" value="Unassembled WGS sequence"/>
</dbReference>
<evidence type="ECO:0000313" key="7">
    <source>
        <dbReference type="EMBL" id="MBB5035380.1"/>
    </source>
</evidence>
<comment type="caution">
    <text evidence="7">The sequence shown here is derived from an EMBL/GenBank/DDBJ whole genome shotgun (WGS) entry which is preliminary data.</text>
</comment>
<dbReference type="GO" id="GO:0033013">
    <property type="term" value="P:tetrapyrrole metabolic process"/>
    <property type="evidence" value="ECO:0007669"/>
    <property type="project" value="UniProtKB-ARBA"/>
</dbReference>
<keyword evidence="5 6" id="KW-0472">Membrane</keyword>